<feature type="domain" description="Myb-like" evidence="6">
    <location>
        <begin position="137"/>
        <end position="187"/>
    </location>
</feature>
<feature type="region of interest" description="Disordered" evidence="5">
    <location>
        <begin position="13"/>
        <end position="37"/>
    </location>
</feature>
<protein>
    <submittedName>
        <fullName evidence="8">Uncharacterized protein</fullName>
    </submittedName>
</protein>
<keyword evidence="4" id="KW-0539">Nucleus</keyword>
<sequence>MISDLTLIPPALINQMPSEKKRSSGSNLAPPRPRRTRTYWTKEEDGILISAVETFAGSPSQWSEIAKCLEGRSPKDCRKRWANGLNTSLKKGSWTADEDTKLRQAVLAYNYDWARISKVVGNRSGDQCSKRWREVVDPSINKDPWTPEEDELLLKLFAKHGSAWQEIKEHFRNRRGLQCRNRCCHLLGTRSKKGRPKLPRFDSLRESPRDSDSLLVPSSVSSPQSSSSSPCPPTPSPLLLNMPMPVVSVQFTDDFPLEGGFSLTGNFGEGTDESNYPVKLNTSTDFSPSPVAIVPLHDFAYAPPEWSAPEHGLLSSSASHDQLHPTVFHSTAPSFDAGCESSSGSDWLSCHGATVDPAFDNLPETRSCNLQPVSTMDCSSTFPVAPLAFTQSSAPFHPTHYFPSYQPPQSKEYSEEYLLRFLLHQTEDPSLLSSYLRGPFHPQQHNCRVDGPSVVRR</sequence>
<feature type="compositionally biased region" description="Low complexity" evidence="5">
    <location>
        <begin position="213"/>
        <end position="229"/>
    </location>
</feature>
<dbReference type="PANTHER" id="PTHR46621">
    <property type="entry name" value="SNRNA-ACTIVATING PROTEIN COMPLEX SUBUNIT 4"/>
    <property type="match status" value="1"/>
</dbReference>
<dbReference type="GO" id="GO:0042796">
    <property type="term" value="P:snRNA transcription by RNA polymerase III"/>
    <property type="evidence" value="ECO:0007669"/>
    <property type="project" value="TreeGrafter"/>
</dbReference>
<feature type="domain" description="Myb-like" evidence="6">
    <location>
        <begin position="32"/>
        <end position="85"/>
    </location>
</feature>
<evidence type="ECO:0000259" key="7">
    <source>
        <dbReference type="PROSITE" id="PS51294"/>
    </source>
</evidence>
<feature type="domain" description="HTH myb-type" evidence="7">
    <location>
        <begin position="86"/>
        <end position="140"/>
    </location>
</feature>
<dbReference type="OrthoDB" id="2143914at2759"/>
<dbReference type="EMBL" id="JAACJM010000058">
    <property type="protein sequence ID" value="KAF5354551.1"/>
    <property type="molecule type" value="Genomic_DNA"/>
</dbReference>
<dbReference type="GO" id="GO:0042795">
    <property type="term" value="P:snRNA transcription by RNA polymerase II"/>
    <property type="evidence" value="ECO:0007669"/>
    <property type="project" value="TreeGrafter"/>
</dbReference>
<dbReference type="InterPro" id="IPR017930">
    <property type="entry name" value="Myb_dom"/>
</dbReference>
<gene>
    <name evidence="8" type="ORF">D9758_011205</name>
</gene>
<reference evidence="8 9" key="1">
    <citation type="journal article" date="2020" name="ISME J.">
        <title>Uncovering the hidden diversity of litter-decomposition mechanisms in mushroom-forming fungi.</title>
        <authorList>
            <person name="Floudas D."/>
            <person name="Bentzer J."/>
            <person name="Ahren D."/>
            <person name="Johansson T."/>
            <person name="Persson P."/>
            <person name="Tunlid A."/>
        </authorList>
    </citation>
    <scope>NUCLEOTIDE SEQUENCE [LARGE SCALE GENOMIC DNA]</scope>
    <source>
        <strain evidence="8 9">CBS 291.85</strain>
    </source>
</reference>
<keyword evidence="1" id="KW-0805">Transcription regulation</keyword>
<keyword evidence="2" id="KW-0238">DNA-binding</keyword>
<dbReference type="PROSITE" id="PS50090">
    <property type="entry name" value="MYB_LIKE"/>
    <property type="match status" value="3"/>
</dbReference>
<proteinExistence type="predicted"/>
<evidence type="ECO:0000313" key="8">
    <source>
        <dbReference type="EMBL" id="KAF5354551.1"/>
    </source>
</evidence>
<dbReference type="Gene3D" id="1.10.10.60">
    <property type="entry name" value="Homeodomain-like"/>
    <property type="match status" value="3"/>
</dbReference>
<dbReference type="Pfam" id="PF13921">
    <property type="entry name" value="Myb_DNA-bind_6"/>
    <property type="match status" value="1"/>
</dbReference>
<dbReference type="InterPro" id="IPR051575">
    <property type="entry name" value="Myb-like_DNA-bd"/>
</dbReference>
<dbReference type="GO" id="GO:0019185">
    <property type="term" value="C:snRNA-activating protein complex"/>
    <property type="evidence" value="ECO:0007669"/>
    <property type="project" value="TreeGrafter"/>
</dbReference>
<organism evidence="8 9">
    <name type="scientific">Tetrapyrgos nigripes</name>
    <dbReference type="NCBI Taxonomy" id="182062"/>
    <lineage>
        <taxon>Eukaryota</taxon>
        <taxon>Fungi</taxon>
        <taxon>Dikarya</taxon>
        <taxon>Basidiomycota</taxon>
        <taxon>Agaricomycotina</taxon>
        <taxon>Agaricomycetes</taxon>
        <taxon>Agaricomycetidae</taxon>
        <taxon>Agaricales</taxon>
        <taxon>Marasmiineae</taxon>
        <taxon>Marasmiaceae</taxon>
        <taxon>Tetrapyrgos</taxon>
    </lineage>
</organism>
<feature type="region of interest" description="Disordered" evidence="5">
    <location>
        <begin position="194"/>
        <end position="237"/>
    </location>
</feature>
<evidence type="ECO:0000313" key="9">
    <source>
        <dbReference type="Proteomes" id="UP000559256"/>
    </source>
</evidence>
<evidence type="ECO:0000256" key="2">
    <source>
        <dbReference type="ARBA" id="ARBA00023125"/>
    </source>
</evidence>
<keyword evidence="9" id="KW-1185">Reference proteome</keyword>
<dbReference type="Pfam" id="PF00249">
    <property type="entry name" value="Myb_DNA-binding"/>
    <property type="match status" value="1"/>
</dbReference>
<name>A0A8H5FZ37_9AGAR</name>
<dbReference type="CDD" id="cd00167">
    <property type="entry name" value="SANT"/>
    <property type="match status" value="3"/>
</dbReference>
<feature type="domain" description="HTH myb-type" evidence="7">
    <location>
        <begin position="32"/>
        <end position="81"/>
    </location>
</feature>
<evidence type="ECO:0000256" key="5">
    <source>
        <dbReference type="SAM" id="MobiDB-lite"/>
    </source>
</evidence>
<feature type="domain" description="Myb-like" evidence="6">
    <location>
        <begin position="86"/>
        <end position="136"/>
    </location>
</feature>
<dbReference type="InterPro" id="IPR001005">
    <property type="entry name" value="SANT/Myb"/>
</dbReference>
<dbReference type="GO" id="GO:0000978">
    <property type="term" value="F:RNA polymerase II cis-regulatory region sequence-specific DNA binding"/>
    <property type="evidence" value="ECO:0007669"/>
    <property type="project" value="TreeGrafter"/>
</dbReference>
<feature type="domain" description="HTH myb-type" evidence="7">
    <location>
        <begin position="141"/>
        <end position="191"/>
    </location>
</feature>
<evidence type="ECO:0000256" key="3">
    <source>
        <dbReference type="ARBA" id="ARBA00023163"/>
    </source>
</evidence>
<evidence type="ECO:0000256" key="1">
    <source>
        <dbReference type="ARBA" id="ARBA00023015"/>
    </source>
</evidence>
<evidence type="ECO:0000256" key="4">
    <source>
        <dbReference type="ARBA" id="ARBA00023242"/>
    </source>
</evidence>
<keyword evidence="3" id="KW-0804">Transcription</keyword>
<evidence type="ECO:0000259" key="6">
    <source>
        <dbReference type="PROSITE" id="PS50090"/>
    </source>
</evidence>
<dbReference type="SUPFAM" id="SSF46689">
    <property type="entry name" value="Homeodomain-like"/>
    <property type="match status" value="2"/>
</dbReference>
<dbReference type="PROSITE" id="PS51294">
    <property type="entry name" value="HTH_MYB"/>
    <property type="match status" value="3"/>
</dbReference>
<dbReference type="GO" id="GO:0001006">
    <property type="term" value="F:RNA polymerase III type 3 promoter sequence-specific DNA binding"/>
    <property type="evidence" value="ECO:0007669"/>
    <property type="project" value="TreeGrafter"/>
</dbReference>
<feature type="compositionally biased region" description="Basic and acidic residues" evidence="5">
    <location>
        <begin position="199"/>
        <end position="212"/>
    </location>
</feature>
<dbReference type="Proteomes" id="UP000559256">
    <property type="component" value="Unassembled WGS sequence"/>
</dbReference>
<dbReference type="PANTHER" id="PTHR46621:SF1">
    <property type="entry name" value="SNRNA-ACTIVATING PROTEIN COMPLEX SUBUNIT 4"/>
    <property type="match status" value="1"/>
</dbReference>
<dbReference type="AlphaFoldDB" id="A0A8H5FZ37"/>
<dbReference type="InterPro" id="IPR009057">
    <property type="entry name" value="Homeodomain-like_sf"/>
</dbReference>
<accession>A0A8H5FZ37</accession>
<dbReference type="SMART" id="SM00717">
    <property type="entry name" value="SANT"/>
    <property type="match status" value="3"/>
</dbReference>
<comment type="caution">
    <text evidence="8">The sequence shown here is derived from an EMBL/GenBank/DDBJ whole genome shotgun (WGS) entry which is preliminary data.</text>
</comment>